<dbReference type="Gene3D" id="3.30.200.20">
    <property type="entry name" value="Phosphorylase Kinase, domain 1"/>
    <property type="match status" value="1"/>
</dbReference>
<gene>
    <name evidence="19" type="ORF">B4U79_05518</name>
</gene>
<dbReference type="PANTHER" id="PTHR11042">
    <property type="entry name" value="EUKARYOTIC TRANSLATION INITIATION FACTOR 2-ALPHA KINASE EIF2-ALPHA KINASE -RELATED"/>
    <property type="match status" value="1"/>
</dbReference>
<reference evidence="19 20" key="1">
    <citation type="journal article" date="2018" name="Gigascience">
        <title>Genomes of trombidid mites reveal novel predicted allergens and laterally-transferred genes associated with secondary metabolism.</title>
        <authorList>
            <person name="Dong X."/>
            <person name="Chaisiri K."/>
            <person name="Xia D."/>
            <person name="Armstrong S.D."/>
            <person name="Fang Y."/>
            <person name="Donnelly M.J."/>
            <person name="Kadowaki T."/>
            <person name="McGarry J.W."/>
            <person name="Darby A.C."/>
            <person name="Makepeace B.L."/>
        </authorList>
    </citation>
    <scope>NUCLEOTIDE SEQUENCE [LARGE SCALE GENOMIC DNA]</scope>
    <source>
        <strain evidence="19">UoL-WK</strain>
    </source>
</reference>
<keyword evidence="9 16" id="KW-0067">ATP-binding</keyword>
<dbReference type="SMART" id="SM00564">
    <property type="entry name" value="PQQ"/>
    <property type="match status" value="3"/>
</dbReference>
<evidence type="ECO:0000313" key="19">
    <source>
        <dbReference type="EMBL" id="RWS04837.1"/>
    </source>
</evidence>
<keyword evidence="5" id="KW-0808">Transferase</keyword>
<keyword evidence="20" id="KW-1185">Reference proteome</keyword>
<protein>
    <recommendedName>
        <fullName evidence="2">non-specific serine/threonine protein kinase</fullName>
        <ecNumber evidence="2">2.7.11.1</ecNumber>
    </recommendedName>
    <alternativeName>
        <fullName evidence="15">PRKR-like endoplasmic reticulum kinase</fullName>
    </alternativeName>
</protein>
<dbReference type="GO" id="GO:0005524">
    <property type="term" value="F:ATP binding"/>
    <property type="evidence" value="ECO:0007669"/>
    <property type="project" value="UniProtKB-UniRule"/>
</dbReference>
<dbReference type="Gene3D" id="1.10.510.10">
    <property type="entry name" value="Transferase(Phosphotransferase) domain 1"/>
    <property type="match status" value="1"/>
</dbReference>
<evidence type="ECO:0000256" key="14">
    <source>
        <dbReference type="ARBA" id="ARBA00037982"/>
    </source>
</evidence>
<sequence>MLSFEKRLFYIIISILAVITTHSLVECAQTKTSSPITVFEPNLLVVTLNGSIYAIGKRSGRVKWSLSEQSLVKLPSAPNSSAELKSPLFLPDPKDGSIYRYNSIESNFRFDGKQKPRDLLEKLPFTLSELIALSPCRSKDGLLFIGKKIDSWFTVNKESGEKMVLDSDGEHCPRSPPRDYADEFISDEKLLLITKTEFQLTVIDIKRKQKIWNLTVVDYSNTANLIRAQNHYELLLLTSSKTGKIVALDAVNESGFEPKELWSLELGSPVISLYEFDDMTAFGQMIQVPFLTFSEDFVKNHDIHSIQNLYSSIYIGETGIKSLYALTTLVDLDNTPLYSLKPLPLIEGPKVENENESEDFVDSDHISYDIDVLFNGFYEYPGYSRAEIVPHLTVVPSMEFLIAQEPQTTVITFHETNNEQENKPKQCVYEKNYSQLMHSLHNEINNTCENDEIEQVVIVSLWHWWKEVLGISITLAIFLNIFVSYLKRKFQHCAKTISPLVNEDCILANCIEQSEEKPQTNTTLLESSRTNSSTSRQSSTEISYVSRFYNDFEIIQRLGKGGYGVVLECRNKIDTCHYAIKIILLPFRAEAREKVMREVKALAKLDHRGIVRFYNSWLEVPPADIEESRLRDWENSEISSFSPLSNTAIYASLLSNNNSALKVPISKDIGDKLDSLNYQCYRDSENSSSDSFIVFQHSVSQKSNKNVETECYSNTKEKPKELFNNRKMFLFIQMQLCRKDTLREWLKNNPKRDRSTIFEIFLQIASAVVYVHDMGLMHRDLKPSNIFFAVDGSIKIGDFGLVTAASVDDFFRTPEIESKDVIDGDERHTNCVGTQLYMSPEQIRGVMYSNKVDIYSLGVIFFEMIVPFNTEMERISVLRDVRQQKFPLDFAAKYPQECELLKKLLANDPSERPSAEEIMQNELFEEIDVEFYLNERPSRRRTISSRSSES</sequence>
<evidence type="ECO:0000256" key="3">
    <source>
        <dbReference type="ARBA" id="ARBA00022527"/>
    </source>
</evidence>
<evidence type="ECO:0000256" key="10">
    <source>
        <dbReference type="ARBA" id="ARBA00022845"/>
    </source>
</evidence>
<dbReference type="InterPro" id="IPR011009">
    <property type="entry name" value="Kinase-like_dom_sf"/>
</dbReference>
<keyword evidence="10" id="KW-0810">Translation regulation</keyword>
<comment type="caution">
    <text evidence="19">The sequence shown here is derived from an EMBL/GenBank/DDBJ whole genome shotgun (WGS) entry which is preliminary data.</text>
</comment>
<dbReference type="SUPFAM" id="SSF50998">
    <property type="entry name" value="Quinoprotein alcohol dehydrogenase-like"/>
    <property type="match status" value="1"/>
</dbReference>
<evidence type="ECO:0000256" key="6">
    <source>
        <dbReference type="ARBA" id="ARBA00022741"/>
    </source>
</evidence>
<dbReference type="InterPro" id="IPR011047">
    <property type="entry name" value="Quinoprotein_ADH-like_sf"/>
</dbReference>
<dbReference type="AlphaFoldDB" id="A0A3S3NZE9"/>
<keyword evidence="17" id="KW-0732">Signal</keyword>
<feature type="chain" id="PRO_5018657671" description="non-specific serine/threonine protein kinase" evidence="17">
    <location>
        <begin position="24"/>
        <end position="950"/>
    </location>
</feature>
<evidence type="ECO:0000256" key="13">
    <source>
        <dbReference type="ARBA" id="ARBA00023230"/>
    </source>
</evidence>
<keyword evidence="19" id="KW-0648">Protein biosynthesis</keyword>
<evidence type="ECO:0000256" key="4">
    <source>
        <dbReference type="ARBA" id="ARBA00022553"/>
    </source>
</evidence>
<evidence type="ECO:0000256" key="15">
    <source>
        <dbReference type="ARBA" id="ARBA00041500"/>
    </source>
</evidence>
<dbReference type="InterPro" id="IPR015943">
    <property type="entry name" value="WD40/YVTN_repeat-like_dom_sf"/>
</dbReference>
<evidence type="ECO:0000256" key="7">
    <source>
        <dbReference type="ARBA" id="ARBA00022777"/>
    </source>
</evidence>
<dbReference type="Pfam" id="PF00069">
    <property type="entry name" value="Pkinase"/>
    <property type="match status" value="2"/>
</dbReference>
<dbReference type="EMBL" id="NCKU01005240">
    <property type="protein sequence ID" value="RWS04837.1"/>
    <property type="molecule type" value="Genomic_DNA"/>
</dbReference>
<keyword evidence="12" id="KW-0325">Glycoprotein</keyword>
<dbReference type="SMART" id="SM00220">
    <property type="entry name" value="S_TKc"/>
    <property type="match status" value="1"/>
</dbReference>
<evidence type="ECO:0000256" key="11">
    <source>
        <dbReference type="ARBA" id="ARBA00023016"/>
    </source>
</evidence>
<dbReference type="STRING" id="1965070.A0A3S3NZE9"/>
<dbReference type="FunFam" id="1.10.510.10:FF:000251">
    <property type="entry name" value="eukaryotic translation initiation factor 2-alpha kinase 3"/>
    <property type="match status" value="1"/>
</dbReference>
<keyword evidence="19" id="KW-0396">Initiation factor</keyword>
<evidence type="ECO:0000256" key="1">
    <source>
        <dbReference type="ARBA" id="ARBA00004115"/>
    </source>
</evidence>
<dbReference type="InterPro" id="IPR008271">
    <property type="entry name" value="Ser/Thr_kinase_AS"/>
</dbReference>
<dbReference type="Proteomes" id="UP000285301">
    <property type="component" value="Unassembled WGS sequence"/>
</dbReference>
<accession>A0A3S3NZE9</accession>
<dbReference type="InterPro" id="IPR017441">
    <property type="entry name" value="Protein_kinase_ATP_BS"/>
</dbReference>
<name>A0A3S3NZE9_9ACAR</name>
<evidence type="ECO:0000256" key="17">
    <source>
        <dbReference type="SAM" id="SignalP"/>
    </source>
</evidence>
<keyword evidence="6 16" id="KW-0547">Nucleotide-binding</keyword>
<dbReference type="PROSITE" id="PS50011">
    <property type="entry name" value="PROTEIN_KINASE_DOM"/>
    <property type="match status" value="1"/>
</dbReference>
<comment type="subcellular location">
    <subcellularLocation>
        <location evidence="1">Endoplasmic reticulum membrane</location>
        <topology evidence="1">Single-pass type I membrane protein</topology>
    </subcellularLocation>
</comment>
<evidence type="ECO:0000259" key="18">
    <source>
        <dbReference type="PROSITE" id="PS50011"/>
    </source>
</evidence>
<dbReference type="GO" id="GO:0003743">
    <property type="term" value="F:translation initiation factor activity"/>
    <property type="evidence" value="ECO:0007669"/>
    <property type="project" value="UniProtKB-KW"/>
</dbReference>
<feature type="signal peptide" evidence="17">
    <location>
        <begin position="1"/>
        <end position="23"/>
    </location>
</feature>
<dbReference type="InterPro" id="IPR000719">
    <property type="entry name" value="Prot_kinase_dom"/>
</dbReference>
<dbReference type="EC" id="2.7.11.1" evidence="2"/>
<dbReference type="SUPFAM" id="SSF56112">
    <property type="entry name" value="Protein kinase-like (PK-like)"/>
    <property type="match status" value="1"/>
</dbReference>
<evidence type="ECO:0000256" key="12">
    <source>
        <dbReference type="ARBA" id="ARBA00023180"/>
    </source>
</evidence>
<proteinExistence type="inferred from homology"/>
<evidence type="ECO:0000256" key="2">
    <source>
        <dbReference type="ARBA" id="ARBA00012513"/>
    </source>
</evidence>
<evidence type="ECO:0000256" key="16">
    <source>
        <dbReference type="PROSITE-ProRule" id="PRU10141"/>
    </source>
</evidence>
<keyword evidence="11" id="KW-0346">Stress response</keyword>
<dbReference type="PROSITE" id="PS00108">
    <property type="entry name" value="PROTEIN_KINASE_ST"/>
    <property type="match status" value="1"/>
</dbReference>
<organism evidence="19 20">
    <name type="scientific">Dinothrombium tinctorium</name>
    <dbReference type="NCBI Taxonomy" id="1965070"/>
    <lineage>
        <taxon>Eukaryota</taxon>
        <taxon>Metazoa</taxon>
        <taxon>Ecdysozoa</taxon>
        <taxon>Arthropoda</taxon>
        <taxon>Chelicerata</taxon>
        <taxon>Arachnida</taxon>
        <taxon>Acari</taxon>
        <taxon>Acariformes</taxon>
        <taxon>Trombidiformes</taxon>
        <taxon>Prostigmata</taxon>
        <taxon>Anystina</taxon>
        <taxon>Parasitengona</taxon>
        <taxon>Trombidioidea</taxon>
        <taxon>Trombidiidae</taxon>
        <taxon>Dinothrombium</taxon>
    </lineage>
</organism>
<dbReference type="GO" id="GO:0005634">
    <property type="term" value="C:nucleus"/>
    <property type="evidence" value="ECO:0007669"/>
    <property type="project" value="TreeGrafter"/>
</dbReference>
<feature type="binding site" evidence="16">
    <location>
        <position position="581"/>
    </location>
    <ligand>
        <name>ATP</name>
        <dbReference type="ChEBI" id="CHEBI:30616"/>
    </ligand>
</feature>
<dbReference type="GO" id="GO:0005789">
    <property type="term" value="C:endoplasmic reticulum membrane"/>
    <property type="evidence" value="ECO:0007669"/>
    <property type="project" value="UniProtKB-SubCell"/>
</dbReference>
<feature type="domain" description="Protein kinase" evidence="18">
    <location>
        <begin position="552"/>
        <end position="924"/>
    </location>
</feature>
<evidence type="ECO:0000256" key="9">
    <source>
        <dbReference type="ARBA" id="ARBA00022840"/>
    </source>
</evidence>
<keyword evidence="8" id="KW-0256">Endoplasmic reticulum</keyword>
<dbReference type="OrthoDB" id="341578at2759"/>
<dbReference type="PROSITE" id="PS00107">
    <property type="entry name" value="PROTEIN_KINASE_ATP"/>
    <property type="match status" value="1"/>
</dbReference>
<dbReference type="GO" id="GO:0004694">
    <property type="term" value="F:eukaryotic translation initiation factor 2alpha kinase activity"/>
    <property type="evidence" value="ECO:0007669"/>
    <property type="project" value="TreeGrafter"/>
</dbReference>
<evidence type="ECO:0000313" key="20">
    <source>
        <dbReference type="Proteomes" id="UP000285301"/>
    </source>
</evidence>
<keyword evidence="4" id="KW-0597">Phosphoprotein</keyword>
<keyword evidence="3" id="KW-0723">Serine/threonine-protein kinase</keyword>
<keyword evidence="13" id="KW-0834">Unfolded protein response</keyword>
<evidence type="ECO:0000256" key="5">
    <source>
        <dbReference type="ARBA" id="ARBA00022679"/>
    </source>
</evidence>
<dbReference type="InterPro" id="IPR018391">
    <property type="entry name" value="PQQ_b-propeller_rpt"/>
</dbReference>
<dbReference type="GO" id="GO:0034976">
    <property type="term" value="P:response to endoplasmic reticulum stress"/>
    <property type="evidence" value="ECO:0007669"/>
    <property type="project" value="UniProtKB-ARBA"/>
</dbReference>
<comment type="similarity">
    <text evidence="14">Belongs to the protein kinase superfamily. Ser/Thr protein kinase family. GCN2 subfamily.</text>
</comment>
<keyword evidence="7 19" id="KW-0418">Kinase</keyword>
<dbReference type="PANTHER" id="PTHR11042:SF91">
    <property type="entry name" value="EUKARYOTIC TRANSLATION INITIATION FACTOR 2-ALPHA KINASE"/>
    <property type="match status" value="1"/>
</dbReference>
<dbReference type="Gene3D" id="2.130.10.10">
    <property type="entry name" value="YVTN repeat-like/Quinoprotein amine dehydrogenase"/>
    <property type="match status" value="1"/>
</dbReference>
<dbReference type="GO" id="GO:0006986">
    <property type="term" value="P:response to unfolded protein"/>
    <property type="evidence" value="ECO:0007669"/>
    <property type="project" value="UniProtKB-KW"/>
</dbReference>
<evidence type="ECO:0000256" key="8">
    <source>
        <dbReference type="ARBA" id="ARBA00022824"/>
    </source>
</evidence>
<dbReference type="InterPro" id="IPR050339">
    <property type="entry name" value="CC_SR_Kinase"/>
</dbReference>